<dbReference type="PANTHER" id="PTHR30563:SF0">
    <property type="entry name" value="DNA RECOMBINATION PROTEIN RMUC"/>
    <property type="match status" value="1"/>
</dbReference>
<keyword evidence="4" id="KW-1133">Transmembrane helix</keyword>
<keyword evidence="1 3" id="KW-0175">Coiled coil</keyword>
<evidence type="ECO:0000256" key="4">
    <source>
        <dbReference type="SAM" id="Phobius"/>
    </source>
</evidence>
<dbReference type="InterPro" id="IPR003798">
    <property type="entry name" value="DNA_recombination_RmuC"/>
</dbReference>
<keyword evidence="2" id="KW-0233">DNA recombination</keyword>
<dbReference type="GO" id="GO:0006310">
    <property type="term" value="P:DNA recombination"/>
    <property type="evidence" value="ECO:0007669"/>
    <property type="project" value="UniProtKB-KW"/>
</dbReference>
<sequence>MELSGILLFIIGFILGGVAVWFLRQKEVESVKASQEQLKNVFGDLSNEALIENQKKFLELAEDKFSVLLGKSDEQLGKKKELIDSTLKEMKTDLKNLSENTVALKSQMEESRKSVGELSDTTSQLRQILSSSQARGQWGERMVKDILDFIGLVEGINYSKQAQVSEGTERPDFTFFLPDEKSLNMDVKFPLAHYEKYVAAESEPEKEAEKKAFLKDVRNRVKEVAKRSYIDPEGGTVDYVLLFIPNESIYAFLNQEDHELIDFSLENKIMLCSPITLYAILSLVRQAVSNFAMEKKAGEMQELVGVFRKQWENFIGKIDAMGKTLLSLSNHYEELKGPRLRALEKPMDKIGELQLGGDETKELEE</sequence>
<evidence type="ECO:0000256" key="3">
    <source>
        <dbReference type="SAM" id="Coils"/>
    </source>
</evidence>
<protein>
    <recommendedName>
        <fullName evidence="6">Recombinase RmuC</fullName>
    </recommendedName>
</protein>
<evidence type="ECO:0008006" key="6">
    <source>
        <dbReference type="Google" id="ProtNLM"/>
    </source>
</evidence>
<evidence type="ECO:0000313" key="5">
    <source>
        <dbReference type="EMBL" id="SUZ62923.1"/>
    </source>
</evidence>
<feature type="coiled-coil region" evidence="3">
    <location>
        <begin position="80"/>
        <end position="114"/>
    </location>
</feature>
<evidence type="ECO:0000256" key="2">
    <source>
        <dbReference type="ARBA" id="ARBA00023172"/>
    </source>
</evidence>
<dbReference type="EMBL" id="UINC01000898">
    <property type="protein sequence ID" value="SUZ62923.1"/>
    <property type="molecule type" value="Genomic_DNA"/>
</dbReference>
<keyword evidence="4" id="KW-0472">Membrane</keyword>
<name>A0A381PBQ0_9ZZZZ</name>
<gene>
    <name evidence="5" type="ORF">METZ01_LOCUS15777</name>
</gene>
<reference evidence="5" key="1">
    <citation type="submission" date="2018-05" db="EMBL/GenBank/DDBJ databases">
        <authorList>
            <person name="Lanie J.A."/>
            <person name="Ng W.-L."/>
            <person name="Kazmierczak K.M."/>
            <person name="Andrzejewski T.M."/>
            <person name="Davidsen T.M."/>
            <person name="Wayne K.J."/>
            <person name="Tettelin H."/>
            <person name="Glass J.I."/>
            <person name="Rusch D."/>
            <person name="Podicherti R."/>
            <person name="Tsui H.-C.T."/>
            <person name="Winkler M.E."/>
        </authorList>
    </citation>
    <scope>NUCLEOTIDE SEQUENCE</scope>
</reference>
<dbReference type="Pfam" id="PF02646">
    <property type="entry name" value="RmuC"/>
    <property type="match status" value="1"/>
</dbReference>
<accession>A0A381PBQ0</accession>
<feature type="transmembrane region" description="Helical" evidence="4">
    <location>
        <begin position="6"/>
        <end position="23"/>
    </location>
</feature>
<dbReference type="AlphaFoldDB" id="A0A381PBQ0"/>
<keyword evidence="4" id="KW-0812">Transmembrane</keyword>
<evidence type="ECO:0000256" key="1">
    <source>
        <dbReference type="ARBA" id="ARBA00023054"/>
    </source>
</evidence>
<proteinExistence type="predicted"/>
<organism evidence="5">
    <name type="scientific">marine metagenome</name>
    <dbReference type="NCBI Taxonomy" id="408172"/>
    <lineage>
        <taxon>unclassified sequences</taxon>
        <taxon>metagenomes</taxon>
        <taxon>ecological metagenomes</taxon>
    </lineage>
</organism>
<dbReference type="PANTHER" id="PTHR30563">
    <property type="entry name" value="DNA RECOMBINATION PROTEIN RMUC"/>
    <property type="match status" value="1"/>
</dbReference>